<comment type="caution">
    <text evidence="1">The sequence shown here is derived from an EMBL/GenBank/DDBJ whole genome shotgun (WGS) entry which is preliminary data.</text>
</comment>
<evidence type="ECO:0000313" key="2">
    <source>
        <dbReference type="Proteomes" id="UP000824890"/>
    </source>
</evidence>
<organism evidence="1 2">
    <name type="scientific">Brassica napus</name>
    <name type="common">Rape</name>
    <dbReference type="NCBI Taxonomy" id="3708"/>
    <lineage>
        <taxon>Eukaryota</taxon>
        <taxon>Viridiplantae</taxon>
        <taxon>Streptophyta</taxon>
        <taxon>Embryophyta</taxon>
        <taxon>Tracheophyta</taxon>
        <taxon>Spermatophyta</taxon>
        <taxon>Magnoliopsida</taxon>
        <taxon>eudicotyledons</taxon>
        <taxon>Gunneridae</taxon>
        <taxon>Pentapetalae</taxon>
        <taxon>rosids</taxon>
        <taxon>malvids</taxon>
        <taxon>Brassicales</taxon>
        <taxon>Brassicaceae</taxon>
        <taxon>Brassiceae</taxon>
        <taxon>Brassica</taxon>
    </lineage>
</organism>
<keyword evidence="2" id="KW-1185">Reference proteome</keyword>
<sequence>AGETAVDQEDKMVVPPRKEHEVVESKFNHYDGKSLWGRWKKVSRDCELVIESYIKLLWSTLKRLNEAENVKKELAQEE</sequence>
<protein>
    <submittedName>
        <fullName evidence="1">Uncharacterized protein</fullName>
    </submittedName>
</protein>
<dbReference type="EMBL" id="JAGKQM010000002">
    <property type="protein sequence ID" value="KAH0938551.1"/>
    <property type="molecule type" value="Genomic_DNA"/>
</dbReference>
<name>A0ABQ8EA65_BRANA</name>
<feature type="non-terminal residue" evidence="1">
    <location>
        <position position="1"/>
    </location>
</feature>
<reference evidence="1 2" key="1">
    <citation type="submission" date="2021-05" db="EMBL/GenBank/DDBJ databases">
        <title>Genome Assembly of Synthetic Allotetraploid Brassica napus Reveals Homoeologous Exchanges between Subgenomes.</title>
        <authorList>
            <person name="Davis J.T."/>
        </authorList>
    </citation>
    <scope>NUCLEOTIDE SEQUENCE [LARGE SCALE GENOMIC DNA]</scope>
    <source>
        <strain evidence="2">cv. Da-Ae</strain>
        <tissue evidence="1">Seedling</tissue>
    </source>
</reference>
<proteinExistence type="predicted"/>
<gene>
    <name evidence="1" type="ORF">HID58_006012</name>
</gene>
<accession>A0ABQ8EA65</accession>
<evidence type="ECO:0000313" key="1">
    <source>
        <dbReference type="EMBL" id="KAH0938551.1"/>
    </source>
</evidence>
<dbReference type="Proteomes" id="UP000824890">
    <property type="component" value="Unassembled WGS sequence"/>
</dbReference>